<dbReference type="InterPro" id="IPR009081">
    <property type="entry name" value="PP-bd_ACP"/>
</dbReference>
<gene>
    <name evidence="3" type="ORF">JYB65_05680</name>
</gene>
<dbReference type="Gene3D" id="1.10.1200.10">
    <property type="entry name" value="ACP-like"/>
    <property type="match status" value="1"/>
</dbReference>
<dbReference type="PROSITE" id="PS50075">
    <property type="entry name" value="CARRIER"/>
    <property type="match status" value="1"/>
</dbReference>
<protein>
    <submittedName>
        <fullName evidence="3">Acyl carrier protein</fullName>
    </submittedName>
</protein>
<evidence type="ECO:0000313" key="4">
    <source>
        <dbReference type="Proteomes" id="UP000664545"/>
    </source>
</evidence>
<feature type="domain" description="Carrier" evidence="2">
    <location>
        <begin position="1"/>
        <end position="75"/>
    </location>
</feature>
<dbReference type="Proteomes" id="UP000664545">
    <property type="component" value="Unassembled WGS sequence"/>
</dbReference>
<evidence type="ECO:0000259" key="2">
    <source>
        <dbReference type="PROSITE" id="PS50075"/>
    </source>
</evidence>
<feature type="compositionally biased region" description="Acidic residues" evidence="1">
    <location>
        <begin position="77"/>
        <end position="87"/>
    </location>
</feature>
<feature type="region of interest" description="Disordered" evidence="1">
    <location>
        <begin position="77"/>
        <end position="96"/>
    </location>
</feature>
<keyword evidence="4" id="KW-1185">Reference proteome</keyword>
<name>A0A939D7G7_CLOAM</name>
<comment type="caution">
    <text evidence="3">The sequence shown here is derived from an EMBL/GenBank/DDBJ whole genome shotgun (WGS) entry which is preliminary data.</text>
</comment>
<reference evidence="3" key="1">
    <citation type="submission" date="2021-02" db="EMBL/GenBank/DDBJ databases">
        <title>Abyssanaerobacter marinus gen.nov., sp., nov, anaerobic bacterium isolated from the Onnuri vent field of Indian Ocean and suggestion of Mogibacteriaceae fam. nov., and proposal of reclassification of ambiguous this family's genus member.</title>
        <authorList>
            <person name="Kim Y.J."/>
            <person name="Yang J.-A."/>
        </authorList>
    </citation>
    <scope>NUCLEOTIDE SEQUENCE</scope>
    <source>
        <strain evidence="3">DSM 2634</strain>
    </source>
</reference>
<dbReference type="RefSeq" id="WP_206581619.1">
    <property type="nucleotide sequence ID" value="NZ_JAFJZZ010000001.1"/>
</dbReference>
<evidence type="ECO:0000313" key="3">
    <source>
        <dbReference type="EMBL" id="MBN7772849.1"/>
    </source>
</evidence>
<sequence length="96" mass="11246">MVFRKVARILADILDLDEEEITSNTELTPEFEIENIHIAKLVIECERKFKISIHDEKIHTFHTVGDVVKYIENTLSEEEGNISESSEEERTGWYYS</sequence>
<dbReference type="AlphaFoldDB" id="A0A939D7G7"/>
<proteinExistence type="predicted"/>
<dbReference type="EMBL" id="JAFJZZ010000001">
    <property type="protein sequence ID" value="MBN7772849.1"/>
    <property type="molecule type" value="Genomic_DNA"/>
</dbReference>
<accession>A0A939D7G7</accession>
<dbReference type="SUPFAM" id="SSF47336">
    <property type="entry name" value="ACP-like"/>
    <property type="match status" value="1"/>
</dbReference>
<evidence type="ECO:0000256" key="1">
    <source>
        <dbReference type="SAM" id="MobiDB-lite"/>
    </source>
</evidence>
<dbReference type="InterPro" id="IPR036736">
    <property type="entry name" value="ACP-like_sf"/>
</dbReference>
<organism evidence="3 4">
    <name type="scientific">Clostridium aminobutyricum</name>
    <dbReference type="NCBI Taxonomy" id="33953"/>
    <lineage>
        <taxon>Bacteria</taxon>
        <taxon>Bacillati</taxon>
        <taxon>Bacillota</taxon>
        <taxon>Clostridia</taxon>
        <taxon>Eubacteriales</taxon>
        <taxon>Clostridiaceae</taxon>
        <taxon>Clostridium</taxon>
    </lineage>
</organism>
<dbReference type="Pfam" id="PF00550">
    <property type="entry name" value="PP-binding"/>
    <property type="match status" value="1"/>
</dbReference>